<dbReference type="Gene3D" id="3.30.200.20">
    <property type="entry name" value="Phosphorylase Kinase, domain 1"/>
    <property type="match status" value="1"/>
</dbReference>
<evidence type="ECO:0000256" key="2">
    <source>
        <dbReference type="ARBA" id="ARBA00012483"/>
    </source>
</evidence>
<accession>A0A822XGT5</accession>
<keyword evidence="6" id="KW-1185">Reference proteome</keyword>
<dbReference type="InterPro" id="IPR001245">
    <property type="entry name" value="Ser-Thr/Tyr_kinase_cat_dom"/>
</dbReference>
<dbReference type="PANTHER" id="PTHR45647:SF100">
    <property type="entry name" value="U-BOX DOMAIN-CONTAINING PROTEIN 33"/>
    <property type="match status" value="1"/>
</dbReference>
<evidence type="ECO:0000256" key="1">
    <source>
        <dbReference type="ARBA" id="ARBA00000900"/>
    </source>
</evidence>
<dbReference type="EMBL" id="DUZY01000001">
    <property type="protein sequence ID" value="DAD18321.1"/>
    <property type="molecule type" value="Genomic_DNA"/>
</dbReference>
<organism evidence="5 6">
    <name type="scientific">Nelumbo nucifera</name>
    <name type="common">Sacred lotus</name>
    <dbReference type="NCBI Taxonomy" id="4432"/>
    <lineage>
        <taxon>Eukaryota</taxon>
        <taxon>Viridiplantae</taxon>
        <taxon>Streptophyta</taxon>
        <taxon>Embryophyta</taxon>
        <taxon>Tracheophyta</taxon>
        <taxon>Spermatophyta</taxon>
        <taxon>Magnoliopsida</taxon>
        <taxon>Proteales</taxon>
        <taxon>Nelumbonaceae</taxon>
        <taxon>Nelumbo</taxon>
    </lineage>
</organism>
<dbReference type="PROSITE" id="PS50011">
    <property type="entry name" value="PROTEIN_KINASE_DOM"/>
    <property type="match status" value="1"/>
</dbReference>
<sequence length="414" mass="46113">MDACSSSETTVFERQIADPIGMMEELEEKMVSVLELMVPLRNRLDELQKERDCAVKEAGELRKKIAEESSSSKKPQLFTDFSFSEIEAATGNFDPSMNIGEWGYGTLYRGFLRHTQVAIKMFQPQDSQDHSDFQQEMDVVSKLRHPNLIALIGACPEAWSLVYEYLPNGSLEDRLNCRDNTPPLSWQTRIRIATEICSALIFLHSHKPHRIVHGDLKPDNILLDANFVSKLSDFGIFRLILYVENAAGGSSTASSRTDPKRTFMYLDPEFLETGELTPMSDVYSFGLVLLRLLTGKPASSGIVKDVQHALDNGNLEGVLDESAGDCPFIQAKQLAGLALRCCERSQSNRPDLRQEVWRVLEPMTASCGGSSSFRLGAEERRQPPSYFVCPIFQVSSSVEPCSASCSLVALIVIV</sequence>
<dbReference type="SUPFAM" id="SSF56112">
    <property type="entry name" value="Protein kinase-like (PK-like)"/>
    <property type="match status" value="1"/>
</dbReference>
<name>A0A822XGT5_NELNU</name>
<comment type="catalytic activity">
    <reaction evidence="1">
        <text>S-ubiquitinyl-[E2 ubiquitin-conjugating enzyme]-L-cysteine + [acceptor protein]-L-lysine = [E2 ubiquitin-conjugating enzyme]-L-cysteine + N(6)-ubiquitinyl-[acceptor protein]-L-lysine.</text>
        <dbReference type="EC" id="2.3.2.27"/>
    </reaction>
</comment>
<dbReference type="AlphaFoldDB" id="A0A822XGT5"/>
<dbReference type="InterPro" id="IPR051348">
    <property type="entry name" value="U-box_ubiquitin_ligases"/>
</dbReference>
<dbReference type="InterPro" id="IPR008271">
    <property type="entry name" value="Ser/Thr_kinase_AS"/>
</dbReference>
<keyword evidence="3" id="KW-0833">Ubl conjugation pathway</keyword>
<dbReference type="SMART" id="SM00220">
    <property type="entry name" value="S_TKc"/>
    <property type="match status" value="1"/>
</dbReference>
<comment type="caution">
    <text evidence="5">The sequence shown here is derived from an EMBL/GenBank/DDBJ whole genome shotgun (WGS) entry which is preliminary data.</text>
</comment>
<dbReference type="Proteomes" id="UP000607653">
    <property type="component" value="Unassembled WGS sequence"/>
</dbReference>
<dbReference type="GO" id="GO:0004672">
    <property type="term" value="F:protein kinase activity"/>
    <property type="evidence" value="ECO:0007669"/>
    <property type="project" value="InterPro"/>
</dbReference>
<dbReference type="InterPro" id="IPR011009">
    <property type="entry name" value="Kinase-like_dom_sf"/>
</dbReference>
<evidence type="ECO:0000259" key="4">
    <source>
        <dbReference type="PROSITE" id="PS50011"/>
    </source>
</evidence>
<dbReference type="Pfam" id="PF07714">
    <property type="entry name" value="PK_Tyr_Ser-Thr"/>
    <property type="match status" value="1"/>
</dbReference>
<evidence type="ECO:0000313" key="5">
    <source>
        <dbReference type="EMBL" id="DAD18321.1"/>
    </source>
</evidence>
<dbReference type="EC" id="2.3.2.27" evidence="2"/>
<gene>
    <name evidence="5" type="ORF">HUJ06_019784</name>
</gene>
<evidence type="ECO:0000256" key="3">
    <source>
        <dbReference type="ARBA" id="ARBA00022786"/>
    </source>
</evidence>
<dbReference type="InterPro" id="IPR000719">
    <property type="entry name" value="Prot_kinase_dom"/>
</dbReference>
<proteinExistence type="predicted"/>
<evidence type="ECO:0000313" key="6">
    <source>
        <dbReference type="Proteomes" id="UP000607653"/>
    </source>
</evidence>
<dbReference type="PROSITE" id="PS00108">
    <property type="entry name" value="PROTEIN_KINASE_ST"/>
    <property type="match status" value="1"/>
</dbReference>
<feature type="domain" description="Protein kinase" evidence="4">
    <location>
        <begin position="93"/>
        <end position="364"/>
    </location>
</feature>
<reference evidence="5 6" key="1">
    <citation type="journal article" date="2020" name="Mol. Biol. Evol.">
        <title>Distinct Expression and Methylation Patterns for Genes with Different Fates following a Single Whole-Genome Duplication in Flowering Plants.</title>
        <authorList>
            <person name="Shi T."/>
            <person name="Rahmani R.S."/>
            <person name="Gugger P.F."/>
            <person name="Wang M."/>
            <person name="Li H."/>
            <person name="Zhang Y."/>
            <person name="Li Z."/>
            <person name="Wang Q."/>
            <person name="Van de Peer Y."/>
            <person name="Marchal K."/>
            <person name="Chen J."/>
        </authorList>
    </citation>
    <scope>NUCLEOTIDE SEQUENCE [LARGE SCALE GENOMIC DNA]</scope>
    <source>
        <tissue evidence="5">Leaf</tissue>
    </source>
</reference>
<dbReference type="GO" id="GO:0005524">
    <property type="term" value="F:ATP binding"/>
    <property type="evidence" value="ECO:0007669"/>
    <property type="project" value="InterPro"/>
</dbReference>
<dbReference type="GO" id="GO:0061630">
    <property type="term" value="F:ubiquitin protein ligase activity"/>
    <property type="evidence" value="ECO:0007669"/>
    <property type="project" value="UniProtKB-EC"/>
</dbReference>
<dbReference type="Gene3D" id="1.10.510.10">
    <property type="entry name" value="Transferase(Phosphotransferase) domain 1"/>
    <property type="match status" value="1"/>
</dbReference>
<protein>
    <recommendedName>
        <fullName evidence="2">RING-type E3 ubiquitin transferase</fullName>
        <ecNumber evidence="2">2.3.2.27</ecNumber>
    </recommendedName>
</protein>
<dbReference type="PANTHER" id="PTHR45647">
    <property type="entry name" value="OS02G0152300 PROTEIN"/>
    <property type="match status" value="1"/>
</dbReference>